<dbReference type="Proteomes" id="UP001497480">
    <property type="component" value="Unassembled WGS sequence"/>
</dbReference>
<sequence>MGCGKSKHDVASDNTLQRKKSSNAGQKDWTETKDNDVVISEVEQNNNENVEEAGVGGEADEFNNVNDKSLEVKEDKALEEKNKDAEKNTQNKENVDAKEPISEKDDSSLKENDAPAIAVEEEKGENQKGEVENKGTVEEETLTKEEEIKDTIVPTRKGEEKDLS</sequence>
<dbReference type="AlphaFoldDB" id="A0AAV1XVW6"/>
<reference evidence="2 3" key="1">
    <citation type="submission" date="2024-03" db="EMBL/GenBank/DDBJ databases">
        <authorList>
            <person name="Martinez-Hernandez J."/>
        </authorList>
    </citation>
    <scope>NUCLEOTIDE SEQUENCE [LARGE SCALE GENOMIC DNA]</scope>
</reference>
<dbReference type="EMBL" id="CAXHTB010000018">
    <property type="protein sequence ID" value="CAL0325819.1"/>
    <property type="molecule type" value="Genomic_DNA"/>
</dbReference>
<organism evidence="2 3">
    <name type="scientific">Lupinus luteus</name>
    <name type="common">European yellow lupine</name>
    <dbReference type="NCBI Taxonomy" id="3873"/>
    <lineage>
        <taxon>Eukaryota</taxon>
        <taxon>Viridiplantae</taxon>
        <taxon>Streptophyta</taxon>
        <taxon>Embryophyta</taxon>
        <taxon>Tracheophyta</taxon>
        <taxon>Spermatophyta</taxon>
        <taxon>Magnoliopsida</taxon>
        <taxon>eudicotyledons</taxon>
        <taxon>Gunneridae</taxon>
        <taxon>Pentapetalae</taxon>
        <taxon>rosids</taxon>
        <taxon>fabids</taxon>
        <taxon>Fabales</taxon>
        <taxon>Fabaceae</taxon>
        <taxon>Papilionoideae</taxon>
        <taxon>50 kb inversion clade</taxon>
        <taxon>genistoids sensu lato</taxon>
        <taxon>core genistoids</taxon>
        <taxon>Genisteae</taxon>
        <taxon>Lupinus</taxon>
    </lineage>
</organism>
<protein>
    <submittedName>
        <fullName evidence="2">Uncharacterized protein</fullName>
    </submittedName>
</protein>
<keyword evidence="3" id="KW-1185">Reference proteome</keyword>
<proteinExistence type="predicted"/>
<accession>A0AAV1XVW6</accession>
<evidence type="ECO:0000313" key="3">
    <source>
        <dbReference type="Proteomes" id="UP001497480"/>
    </source>
</evidence>
<feature type="compositionally biased region" description="Basic and acidic residues" evidence="1">
    <location>
        <begin position="120"/>
        <end position="164"/>
    </location>
</feature>
<comment type="caution">
    <text evidence="2">The sequence shown here is derived from an EMBL/GenBank/DDBJ whole genome shotgun (WGS) entry which is preliminary data.</text>
</comment>
<gene>
    <name evidence="2" type="ORF">LLUT_LOCUS26879</name>
</gene>
<feature type="region of interest" description="Disordered" evidence="1">
    <location>
        <begin position="1"/>
        <end position="164"/>
    </location>
</feature>
<name>A0AAV1XVW6_LUPLU</name>
<feature type="compositionally biased region" description="Basic and acidic residues" evidence="1">
    <location>
        <begin position="68"/>
        <end position="113"/>
    </location>
</feature>
<feature type="compositionally biased region" description="Basic and acidic residues" evidence="1">
    <location>
        <begin position="1"/>
        <end position="11"/>
    </location>
</feature>
<evidence type="ECO:0000256" key="1">
    <source>
        <dbReference type="SAM" id="MobiDB-lite"/>
    </source>
</evidence>
<evidence type="ECO:0000313" key="2">
    <source>
        <dbReference type="EMBL" id="CAL0325819.1"/>
    </source>
</evidence>